<dbReference type="FunFam" id="3.10.250.10:FF:000004">
    <property type="entry name" value="Scavenger receptor cysteine-rich type 1 protein M130"/>
    <property type="match status" value="1"/>
</dbReference>
<evidence type="ECO:0000256" key="8">
    <source>
        <dbReference type="ARBA" id="ARBA00023180"/>
    </source>
</evidence>
<accession>A0A663N8F7</accession>
<feature type="domain" description="SRCR" evidence="10">
    <location>
        <begin position="113"/>
        <end position="213"/>
    </location>
</feature>
<dbReference type="Pfam" id="PF00530">
    <property type="entry name" value="SRCR"/>
    <property type="match status" value="5"/>
</dbReference>
<evidence type="ECO:0000313" key="12">
    <source>
        <dbReference type="Proteomes" id="UP000472269"/>
    </source>
</evidence>
<dbReference type="Gene3D" id="3.10.250.10">
    <property type="entry name" value="SRCR-like domain"/>
    <property type="match status" value="5"/>
</dbReference>
<dbReference type="OMA" id="FWRISAL"/>
<dbReference type="Proteomes" id="UP000472269">
    <property type="component" value="Unplaced"/>
</dbReference>
<evidence type="ECO:0000256" key="4">
    <source>
        <dbReference type="ARBA" id="ARBA00022737"/>
    </source>
</evidence>
<keyword evidence="4" id="KW-0677">Repeat</keyword>
<feature type="disulfide bond" evidence="9">
    <location>
        <begin position="79"/>
        <end position="89"/>
    </location>
</feature>
<comment type="subcellular location">
    <subcellularLocation>
        <location evidence="1">Membrane</location>
        <topology evidence="1">Single-pass membrane protein</topology>
    </subcellularLocation>
</comment>
<dbReference type="SUPFAM" id="SSF56487">
    <property type="entry name" value="SRCR-like"/>
    <property type="match status" value="5"/>
</dbReference>
<dbReference type="GO" id="GO:0005737">
    <property type="term" value="C:cytoplasm"/>
    <property type="evidence" value="ECO:0007669"/>
    <property type="project" value="UniProtKB-ARBA"/>
</dbReference>
<organism evidence="11 12">
    <name type="scientific">Athene cunicularia</name>
    <name type="common">Burrowing owl</name>
    <name type="synonym">Speotyto cunicularia</name>
    <dbReference type="NCBI Taxonomy" id="194338"/>
    <lineage>
        <taxon>Eukaryota</taxon>
        <taxon>Metazoa</taxon>
        <taxon>Chordata</taxon>
        <taxon>Craniata</taxon>
        <taxon>Vertebrata</taxon>
        <taxon>Euteleostomi</taxon>
        <taxon>Archelosauria</taxon>
        <taxon>Archosauria</taxon>
        <taxon>Dinosauria</taxon>
        <taxon>Saurischia</taxon>
        <taxon>Theropoda</taxon>
        <taxon>Coelurosauria</taxon>
        <taxon>Aves</taxon>
        <taxon>Neognathae</taxon>
        <taxon>Neoaves</taxon>
        <taxon>Telluraves</taxon>
        <taxon>Strigiformes</taxon>
        <taxon>Strigidae</taxon>
        <taxon>Athene</taxon>
    </lineage>
</organism>
<feature type="disulfide bond" evidence="9">
    <location>
        <begin position="48"/>
        <end position="109"/>
    </location>
</feature>
<feature type="domain" description="SRCR" evidence="10">
    <location>
        <begin position="421"/>
        <end position="521"/>
    </location>
</feature>
<feature type="disulfide bond" evidence="9">
    <location>
        <begin position="459"/>
        <end position="520"/>
    </location>
</feature>
<sequence length="545" mass="57311">MLVFAGAVEVRLADGGSRCAGRVEVKQQGKWGTVCGDYWSMNDAAVVCKQLECGSAVGAPHYGYFGPGSGPIWMDDVGCKGTESALSDCRHRGWGKHNCNHAQDAGVMCSGFVRLVEGKSRCSGRVQIRDRDQWKTVCDSQFGAKAADVLCRELQCGAALPVPGGSPFGEGAGPTWDGELQCVGNESLLASCPRGSRRDQPCSPANSAAVSCTRKEYTGFRLVNGSTVCAGRVEVQVLGTWGTLCASRWDLWDAHVLCRQLNCGFAESIPGGEHFGRETGPVWRDSFHCDGTEAHLQQCPVTTLGASPCSAGFGSLRLVGGGSRCDRRVEIFQDGAWGRVLDDQWDVQEASVVCRQLRCGEAGTAYSPPKAERGTGPVGLRGVRCAGHEANLSLCNTSLPESALAAGVAEDVGVVCSPWQLRLVNGAGRCAGRVEIYYQGVWGTVCDDGWDPSDAAVVCHQLGCGGAVEAAGSARFGEGSGQIWLSGVNCSGAEAALWDCPAGPWGQHDCGHKEDAGVICSGPCQELWWEPGSWGGQDAGRAGHG</sequence>
<dbReference type="InterPro" id="IPR001190">
    <property type="entry name" value="SRCR"/>
</dbReference>
<dbReference type="InterPro" id="IPR036772">
    <property type="entry name" value="SRCR-like_dom_sf"/>
</dbReference>
<feature type="domain" description="SRCR" evidence="10">
    <location>
        <begin position="220"/>
        <end position="326"/>
    </location>
</feature>
<dbReference type="FunFam" id="3.10.250.10:FF:000002">
    <property type="entry name" value="Scavenger receptor cysteine-rich type 1 protein M130"/>
    <property type="match status" value="2"/>
</dbReference>
<evidence type="ECO:0000256" key="6">
    <source>
        <dbReference type="ARBA" id="ARBA00023136"/>
    </source>
</evidence>
<keyword evidence="8" id="KW-0325">Glycoprotein</keyword>
<feature type="disulfide bond" evidence="9">
    <location>
        <begin position="446"/>
        <end position="510"/>
    </location>
</feature>
<feature type="disulfide bond" evidence="9">
    <location>
        <begin position="35"/>
        <end position="99"/>
    </location>
</feature>
<evidence type="ECO:0000256" key="9">
    <source>
        <dbReference type="PROSITE-ProRule" id="PRU00196"/>
    </source>
</evidence>
<dbReference type="PRINTS" id="PR00258">
    <property type="entry name" value="SPERACTRCPTR"/>
</dbReference>
<dbReference type="PROSITE" id="PS00420">
    <property type="entry name" value="SRCR_1"/>
    <property type="match status" value="1"/>
</dbReference>
<evidence type="ECO:0000256" key="1">
    <source>
        <dbReference type="ARBA" id="ARBA00004167"/>
    </source>
</evidence>
<evidence type="ECO:0000256" key="3">
    <source>
        <dbReference type="ARBA" id="ARBA00022729"/>
    </source>
</evidence>
<reference evidence="11" key="2">
    <citation type="submission" date="2025-09" db="UniProtKB">
        <authorList>
            <consortium name="Ensembl"/>
        </authorList>
    </citation>
    <scope>IDENTIFICATION</scope>
</reference>
<feature type="disulfide bond" evidence="9">
    <location>
        <begin position="385"/>
        <end position="395"/>
    </location>
</feature>
<name>A0A663N8F7_ATHCN</name>
<dbReference type="FunFam" id="3.10.250.10:FF:000001">
    <property type="entry name" value="Lysyl oxidase 4 isoform X1"/>
    <property type="match status" value="1"/>
</dbReference>
<keyword evidence="6" id="KW-0472">Membrane</keyword>
<evidence type="ECO:0000313" key="11">
    <source>
        <dbReference type="Ensembl" id="ENSACUP00000020036.1"/>
    </source>
</evidence>
<evidence type="ECO:0000259" key="10">
    <source>
        <dbReference type="PROSITE" id="PS50287"/>
    </source>
</evidence>
<evidence type="ECO:0000256" key="2">
    <source>
        <dbReference type="ARBA" id="ARBA00022692"/>
    </source>
</evidence>
<protein>
    <recommendedName>
        <fullName evidence="10">SRCR domain-containing protein</fullName>
    </recommendedName>
</protein>
<feature type="disulfide bond" evidence="9">
    <location>
        <begin position="490"/>
        <end position="500"/>
    </location>
</feature>
<dbReference type="AlphaFoldDB" id="A0A663N8F7"/>
<evidence type="ECO:0000256" key="7">
    <source>
        <dbReference type="ARBA" id="ARBA00023157"/>
    </source>
</evidence>
<dbReference type="FunFam" id="3.10.250.10:FF:000006">
    <property type="entry name" value="neurotrypsin isoform X2"/>
    <property type="match status" value="1"/>
</dbReference>
<keyword evidence="7 9" id="KW-1015">Disulfide bond</keyword>
<keyword evidence="2" id="KW-0812">Transmembrane</keyword>
<dbReference type="Ensembl" id="ENSACUT00000021371.1">
    <property type="protein sequence ID" value="ENSACUP00000020036.1"/>
    <property type="gene ID" value="ENSACUG00000013407.1"/>
</dbReference>
<evidence type="ECO:0000256" key="5">
    <source>
        <dbReference type="ARBA" id="ARBA00022989"/>
    </source>
</evidence>
<keyword evidence="12" id="KW-1185">Reference proteome</keyword>
<feature type="domain" description="SRCR" evidence="10">
    <location>
        <begin position="10"/>
        <end position="110"/>
    </location>
</feature>
<feature type="disulfide bond" evidence="9">
    <location>
        <begin position="151"/>
        <end position="212"/>
    </location>
</feature>
<feature type="domain" description="SRCR" evidence="10">
    <location>
        <begin position="317"/>
        <end position="417"/>
    </location>
</feature>
<dbReference type="GO" id="GO:0016020">
    <property type="term" value="C:membrane"/>
    <property type="evidence" value="ECO:0007669"/>
    <property type="project" value="UniProtKB-SubCell"/>
</dbReference>
<keyword evidence="5" id="KW-1133">Transmembrane helix</keyword>
<keyword evidence="3" id="KW-0732">Signal</keyword>
<feature type="disulfide bond" evidence="9">
    <location>
        <begin position="182"/>
        <end position="192"/>
    </location>
</feature>
<feature type="disulfide bond" evidence="9">
    <location>
        <begin position="245"/>
        <end position="309"/>
    </location>
</feature>
<feature type="disulfide bond" evidence="9">
    <location>
        <begin position="289"/>
        <end position="299"/>
    </location>
</feature>
<dbReference type="PANTHER" id="PTHR19331:SF487">
    <property type="entry name" value="SOLUBLE SCAVENGER RECEPTOR CYSTEINE-RICH DOMAIN-CONTAINING PROTEIN SSC5D"/>
    <property type="match status" value="1"/>
</dbReference>
<reference evidence="11" key="1">
    <citation type="submission" date="2025-08" db="UniProtKB">
        <authorList>
            <consortium name="Ensembl"/>
        </authorList>
    </citation>
    <scope>IDENTIFICATION</scope>
</reference>
<dbReference type="PROSITE" id="PS50287">
    <property type="entry name" value="SRCR_2"/>
    <property type="match status" value="5"/>
</dbReference>
<feature type="disulfide bond" evidence="9">
    <location>
        <begin position="138"/>
        <end position="202"/>
    </location>
</feature>
<proteinExistence type="predicted"/>
<dbReference type="SMART" id="SM00202">
    <property type="entry name" value="SR"/>
    <property type="match status" value="5"/>
</dbReference>
<comment type="caution">
    <text evidence="9">Lacks conserved residue(s) required for the propagation of feature annotation.</text>
</comment>
<dbReference type="PANTHER" id="PTHR19331">
    <property type="entry name" value="SCAVENGER RECEPTOR DOMAIN-CONTAINING"/>
    <property type="match status" value="1"/>
</dbReference>